<dbReference type="Gramene" id="Kaladp0007s0026.1.v1.1">
    <property type="protein sequence ID" value="Kaladp0007s0026.1.v1.1"/>
    <property type="gene ID" value="Kaladp0007s0026.v1.1"/>
</dbReference>
<dbReference type="SUPFAM" id="SSF103473">
    <property type="entry name" value="MFS general substrate transporter"/>
    <property type="match status" value="1"/>
</dbReference>
<feature type="transmembrane region" description="Helical" evidence="6">
    <location>
        <begin position="176"/>
        <end position="197"/>
    </location>
</feature>
<name>A0A7N0RAZ4_KALFE</name>
<dbReference type="InterPro" id="IPR000109">
    <property type="entry name" value="POT_fam"/>
</dbReference>
<feature type="transmembrane region" description="Helical" evidence="6">
    <location>
        <begin position="106"/>
        <end position="126"/>
    </location>
</feature>
<organism evidence="7 8">
    <name type="scientific">Kalanchoe fedtschenkoi</name>
    <name type="common">Lavender scallops</name>
    <name type="synonym">South American air plant</name>
    <dbReference type="NCBI Taxonomy" id="63787"/>
    <lineage>
        <taxon>Eukaryota</taxon>
        <taxon>Viridiplantae</taxon>
        <taxon>Streptophyta</taxon>
        <taxon>Embryophyta</taxon>
        <taxon>Tracheophyta</taxon>
        <taxon>Spermatophyta</taxon>
        <taxon>Magnoliopsida</taxon>
        <taxon>eudicotyledons</taxon>
        <taxon>Gunneridae</taxon>
        <taxon>Pentapetalae</taxon>
        <taxon>Saxifragales</taxon>
        <taxon>Crassulaceae</taxon>
        <taxon>Kalanchoe</taxon>
    </lineage>
</organism>
<dbReference type="EnsemblPlants" id="Kaladp0007s0026.1.v1.1">
    <property type="protein sequence ID" value="Kaladp0007s0026.1.v1.1"/>
    <property type="gene ID" value="Kaladp0007s0026.v1.1"/>
</dbReference>
<keyword evidence="8" id="KW-1185">Reference proteome</keyword>
<feature type="transmembrane region" description="Helical" evidence="6">
    <location>
        <begin position="333"/>
        <end position="353"/>
    </location>
</feature>
<proteinExistence type="inferred from homology"/>
<feature type="transmembrane region" description="Helical" evidence="6">
    <location>
        <begin position="373"/>
        <end position="394"/>
    </location>
</feature>
<dbReference type="Pfam" id="PF00854">
    <property type="entry name" value="PTR2"/>
    <property type="match status" value="1"/>
</dbReference>
<reference evidence="7" key="1">
    <citation type="submission" date="2021-01" db="UniProtKB">
        <authorList>
            <consortium name="EnsemblPlants"/>
        </authorList>
    </citation>
    <scope>IDENTIFICATION</scope>
</reference>
<evidence type="ECO:0000256" key="2">
    <source>
        <dbReference type="ARBA" id="ARBA00005982"/>
    </source>
</evidence>
<keyword evidence="5 6" id="KW-0472">Membrane</keyword>
<keyword evidence="3 6" id="KW-0812">Transmembrane</keyword>
<feature type="transmembrane region" description="Helical" evidence="6">
    <location>
        <begin position="67"/>
        <end position="86"/>
    </location>
</feature>
<feature type="transmembrane region" description="Helical" evidence="6">
    <location>
        <begin position="12"/>
        <end position="29"/>
    </location>
</feature>
<keyword evidence="4 6" id="KW-1133">Transmembrane helix</keyword>
<dbReference type="AlphaFoldDB" id="A0A7N0RAZ4"/>
<feature type="transmembrane region" description="Helical" evidence="6">
    <location>
        <begin position="41"/>
        <end position="60"/>
    </location>
</feature>
<evidence type="ECO:0000313" key="7">
    <source>
        <dbReference type="EnsemblPlants" id="Kaladp0007s0026.1.v1.1"/>
    </source>
</evidence>
<evidence type="ECO:0000256" key="6">
    <source>
        <dbReference type="SAM" id="Phobius"/>
    </source>
</evidence>
<feature type="transmembrane region" description="Helical" evidence="6">
    <location>
        <begin position="451"/>
        <end position="471"/>
    </location>
</feature>
<dbReference type="OMA" id="IVWVSMN"/>
<dbReference type="Gene3D" id="1.20.1250.20">
    <property type="entry name" value="MFS general substrate transporter like domains"/>
    <property type="match status" value="1"/>
</dbReference>
<evidence type="ECO:0000256" key="5">
    <source>
        <dbReference type="ARBA" id="ARBA00023136"/>
    </source>
</evidence>
<dbReference type="PANTHER" id="PTHR11654">
    <property type="entry name" value="OLIGOPEPTIDE TRANSPORTER-RELATED"/>
    <property type="match status" value="1"/>
</dbReference>
<dbReference type="InterPro" id="IPR036259">
    <property type="entry name" value="MFS_trans_sf"/>
</dbReference>
<dbReference type="Proteomes" id="UP000594263">
    <property type="component" value="Unplaced"/>
</dbReference>
<feature type="transmembrane region" description="Helical" evidence="6">
    <location>
        <begin position="147"/>
        <end position="170"/>
    </location>
</feature>
<sequence length="537" mass="58680">MSALVGLENMGFVANMASMVLYFLYKMYFDLSTAANTLTNFMGSTFLLSLLGAFISDAYLNRLHTTLIFGILEILGLAMLTIQARYKSLLPEYCGKSSCVEGGVALMLYASLGLLAVGSGGVKGALPPHGADQFDQKNPKEAKAIATYFNYLMLSTTIGASIGVTFIVWISMNKAWYWGFFTALLGALVGFVVLTAGTPFYRIQRPSGSPLTKIVQVIVVAIKNRRLTSPEDSSELYEIGEKKSNTNYIRVLHTDQFRWMDKAAIMQESTDTEKPRDPWKLCTVSEVEEVKVLTRMLPIIGSTIIMNTCLAQLQTFSMEQGSRMNLFLGSKQVPAPSIPIIPLVFMSILIPLYERYFVPFARKYTGHPTGITQLQRVGVGLVLSAISMGTAGLVEVKRRNAANGSPPMKISIFWLSFQFGIFGIADMFTLVGLLEFFYREAPAGMRSLSTSFTWISLSMGYFLSSIFALPASCPGKSSPRRLARSAASALGGLNPHPRGVPAPLAWCSGLFLSPRCISGLPSQRLTAPNPLQTYASA</sequence>
<accession>A0A7N0RAZ4</accession>
<evidence type="ECO:0000256" key="3">
    <source>
        <dbReference type="ARBA" id="ARBA00022692"/>
    </source>
</evidence>
<comment type="subcellular location">
    <subcellularLocation>
        <location evidence="1">Membrane</location>
        <topology evidence="1">Multi-pass membrane protein</topology>
    </subcellularLocation>
</comment>
<evidence type="ECO:0000256" key="4">
    <source>
        <dbReference type="ARBA" id="ARBA00022989"/>
    </source>
</evidence>
<evidence type="ECO:0000313" key="8">
    <source>
        <dbReference type="Proteomes" id="UP000594263"/>
    </source>
</evidence>
<protein>
    <submittedName>
        <fullName evidence="7">Uncharacterized protein</fullName>
    </submittedName>
</protein>
<evidence type="ECO:0000256" key="1">
    <source>
        <dbReference type="ARBA" id="ARBA00004141"/>
    </source>
</evidence>
<feature type="transmembrane region" description="Helical" evidence="6">
    <location>
        <begin position="415"/>
        <end position="439"/>
    </location>
</feature>
<comment type="similarity">
    <text evidence="2">Belongs to the major facilitator superfamily. Proton-dependent oligopeptide transporter (POT/PTR) (TC 2.A.17) family.</text>
</comment>
<dbReference type="GO" id="GO:0022857">
    <property type="term" value="F:transmembrane transporter activity"/>
    <property type="evidence" value="ECO:0007669"/>
    <property type="project" value="InterPro"/>
</dbReference>
<dbReference type="GO" id="GO:0016020">
    <property type="term" value="C:membrane"/>
    <property type="evidence" value="ECO:0007669"/>
    <property type="project" value="UniProtKB-SubCell"/>
</dbReference>